<feature type="transmembrane region" description="Helical" evidence="5">
    <location>
        <begin position="226"/>
        <end position="249"/>
    </location>
</feature>
<evidence type="ECO:0000313" key="9">
    <source>
        <dbReference type="Proteomes" id="UP001549920"/>
    </source>
</evidence>
<feature type="disulfide bond" evidence="4">
    <location>
        <begin position="34"/>
        <end position="80"/>
    </location>
</feature>
<proteinExistence type="predicted"/>
<keyword evidence="5" id="KW-0812">Transmembrane</keyword>
<feature type="domain" description="FZ" evidence="7">
    <location>
        <begin position="21"/>
        <end position="142"/>
    </location>
</feature>
<feature type="signal peptide" evidence="6">
    <location>
        <begin position="1"/>
        <end position="19"/>
    </location>
</feature>
<dbReference type="InterPro" id="IPR020067">
    <property type="entry name" value="Frizzled_dom"/>
</dbReference>
<dbReference type="PANTHER" id="PTHR11309">
    <property type="entry name" value="FRIZZLED"/>
    <property type="match status" value="1"/>
</dbReference>
<evidence type="ECO:0000259" key="7">
    <source>
        <dbReference type="PROSITE" id="PS50038"/>
    </source>
</evidence>
<name>A0ABR3HL75_LOXSC</name>
<organism evidence="8 9">
    <name type="scientific">Loxostege sticticalis</name>
    <name type="common">Beet webworm moth</name>
    <dbReference type="NCBI Taxonomy" id="481309"/>
    <lineage>
        <taxon>Eukaryota</taxon>
        <taxon>Metazoa</taxon>
        <taxon>Ecdysozoa</taxon>
        <taxon>Arthropoda</taxon>
        <taxon>Hexapoda</taxon>
        <taxon>Insecta</taxon>
        <taxon>Pterygota</taxon>
        <taxon>Neoptera</taxon>
        <taxon>Endopterygota</taxon>
        <taxon>Lepidoptera</taxon>
        <taxon>Glossata</taxon>
        <taxon>Ditrysia</taxon>
        <taxon>Pyraloidea</taxon>
        <taxon>Crambidae</taxon>
        <taxon>Pyraustinae</taxon>
        <taxon>Loxostege</taxon>
    </lineage>
</organism>
<keyword evidence="5" id="KW-0472">Membrane</keyword>
<dbReference type="PROSITE" id="PS50038">
    <property type="entry name" value="FZ"/>
    <property type="match status" value="1"/>
</dbReference>
<dbReference type="Proteomes" id="UP001549920">
    <property type="component" value="Unassembled WGS sequence"/>
</dbReference>
<feature type="chain" id="PRO_5045280508" description="FZ domain-containing protein" evidence="6">
    <location>
        <begin position="20"/>
        <end position="373"/>
    </location>
</feature>
<evidence type="ECO:0000256" key="3">
    <source>
        <dbReference type="ARBA" id="ARBA00023170"/>
    </source>
</evidence>
<keyword evidence="6" id="KW-0732">Signal</keyword>
<reference evidence="8 9" key="1">
    <citation type="submission" date="2024-06" db="EMBL/GenBank/DDBJ databases">
        <title>A chromosome-level genome assembly of beet webworm, Loxostege sticticalis.</title>
        <authorList>
            <person name="Zhang Y."/>
        </authorList>
    </citation>
    <scope>NUCLEOTIDE SEQUENCE [LARGE SCALE GENOMIC DNA]</scope>
    <source>
        <strain evidence="8">AQ026</strain>
        <tissue evidence="8">Whole body</tissue>
    </source>
</reference>
<feature type="disulfide bond" evidence="4">
    <location>
        <begin position="98"/>
        <end position="139"/>
    </location>
</feature>
<dbReference type="SUPFAM" id="SSF63501">
    <property type="entry name" value="Frizzled cysteine-rich domain"/>
    <property type="match status" value="1"/>
</dbReference>
<keyword evidence="3" id="KW-0675">Receptor</keyword>
<dbReference type="PRINTS" id="PR00489">
    <property type="entry name" value="FRIZZLED"/>
</dbReference>
<evidence type="ECO:0000256" key="1">
    <source>
        <dbReference type="ARBA" id="ARBA00022473"/>
    </source>
</evidence>
<dbReference type="InterPro" id="IPR015526">
    <property type="entry name" value="Frizzled/SFRP"/>
</dbReference>
<keyword evidence="9" id="KW-1185">Reference proteome</keyword>
<evidence type="ECO:0000313" key="8">
    <source>
        <dbReference type="EMBL" id="KAL0871046.1"/>
    </source>
</evidence>
<dbReference type="Pfam" id="PF01392">
    <property type="entry name" value="Fz"/>
    <property type="match status" value="1"/>
</dbReference>
<keyword evidence="2 4" id="KW-1015">Disulfide bond</keyword>
<feature type="transmembrane region" description="Helical" evidence="5">
    <location>
        <begin position="274"/>
        <end position="297"/>
    </location>
</feature>
<accession>A0ABR3HL75</accession>
<dbReference type="Gene3D" id="1.10.2000.10">
    <property type="entry name" value="Frizzled cysteine-rich domain"/>
    <property type="match status" value="1"/>
</dbReference>
<dbReference type="InterPro" id="IPR036790">
    <property type="entry name" value="Frizzled_dom_sf"/>
</dbReference>
<feature type="disulfide bond" evidence="4">
    <location>
        <begin position="102"/>
        <end position="126"/>
    </location>
</feature>
<dbReference type="EMBL" id="JBEUOH010000017">
    <property type="protein sequence ID" value="KAL0871046.1"/>
    <property type="molecule type" value="Genomic_DNA"/>
</dbReference>
<evidence type="ECO:0000256" key="4">
    <source>
        <dbReference type="PROSITE-ProRule" id="PRU00090"/>
    </source>
</evidence>
<evidence type="ECO:0000256" key="5">
    <source>
        <dbReference type="SAM" id="Phobius"/>
    </source>
</evidence>
<feature type="transmembrane region" description="Helical" evidence="5">
    <location>
        <begin position="174"/>
        <end position="194"/>
    </location>
</feature>
<protein>
    <recommendedName>
        <fullName evidence="7">FZ domain-containing protein</fullName>
    </recommendedName>
</protein>
<evidence type="ECO:0000256" key="6">
    <source>
        <dbReference type="SAM" id="SignalP"/>
    </source>
</evidence>
<dbReference type="SMART" id="SM00063">
    <property type="entry name" value="FRI"/>
    <property type="match status" value="1"/>
</dbReference>
<feature type="disulfide bond" evidence="4">
    <location>
        <begin position="71"/>
        <end position="109"/>
    </location>
</feature>
<dbReference type="SMART" id="SM01330">
    <property type="entry name" value="Frizzled"/>
    <property type="match status" value="1"/>
</dbReference>
<dbReference type="Gene3D" id="1.20.1070.10">
    <property type="entry name" value="Rhodopsin 7-helix transmembrane proteins"/>
    <property type="match status" value="1"/>
</dbReference>
<dbReference type="InterPro" id="IPR000539">
    <property type="entry name" value="Frizzled/Smoothened_7TM"/>
</dbReference>
<feature type="disulfide bond" evidence="4">
    <location>
        <begin position="26"/>
        <end position="87"/>
    </location>
</feature>
<dbReference type="Pfam" id="PF01534">
    <property type="entry name" value="Frizzled"/>
    <property type="match status" value="1"/>
</dbReference>
<evidence type="ECO:0000256" key="2">
    <source>
        <dbReference type="ARBA" id="ARBA00023157"/>
    </source>
</evidence>
<keyword evidence="1" id="KW-0217">Developmental protein</keyword>
<sequence length="373" mass="40934">MKCSIALLVTVTLVTSAAAEASVRTCEPIKVAMCKNIGYNQTGMPNLARHTLQADADVTLQTFSPLVQYGCSSQLDLFLCTVYVPMCTDKVALPIGPCRGLCESVYERCYPVLSEFGFPWPAELDCSLFPAENNHEHMCMEGPGERAAPVGTVTLDAANAARTCFVGNQSSKSLLALVIVPEAICLLLGSVFLASGLRVVLRRPAPVPAPSALLNSPPQPLTDQSLLRLGAFAALYAVPSTCILATWMYEYAWRDDWLAAPIPSTEPSTQPRPAFWVFLFRIFATQILGVMVAVWIATPRLKALWRRVAGPRKPPLAKCPSGPPPTPLTLHCYATHPHTLTRQMHKYATYRPPQQHSYRKPRHYHYSAGETIL</sequence>
<keyword evidence="5" id="KW-1133">Transmembrane helix</keyword>
<gene>
    <name evidence="8" type="ORF">ABMA27_004852</name>
</gene>
<comment type="caution">
    <text evidence="8">The sequence shown here is derived from an EMBL/GenBank/DDBJ whole genome shotgun (WGS) entry which is preliminary data.</text>
</comment>